<gene>
    <name evidence="1" type="ORF">UA45_17475</name>
</gene>
<dbReference type="InterPro" id="IPR036388">
    <property type="entry name" value="WH-like_DNA-bd_sf"/>
</dbReference>
<dbReference type="EMBL" id="JZSH01000277">
    <property type="protein sequence ID" value="KJF76642.1"/>
    <property type="molecule type" value="Genomic_DNA"/>
</dbReference>
<comment type="caution">
    <text evidence="1">The sequence shown here is derived from an EMBL/GenBank/DDBJ whole genome shotgun (WGS) entry which is preliminary data.</text>
</comment>
<dbReference type="SUPFAM" id="SSF46894">
    <property type="entry name" value="C-terminal effector domain of the bipartite response regulators"/>
    <property type="match status" value="1"/>
</dbReference>
<name>A0A0D8L4E1_MORMO</name>
<dbReference type="GO" id="GO:0006355">
    <property type="term" value="P:regulation of DNA-templated transcription"/>
    <property type="evidence" value="ECO:0007669"/>
    <property type="project" value="InterPro"/>
</dbReference>
<dbReference type="PATRIC" id="fig|582.24.peg.5573"/>
<reference evidence="1 2" key="1">
    <citation type="submission" date="2015-02" db="EMBL/GenBank/DDBJ databases">
        <title>Whole genome shotgun sequencing of cultured foodborne pathogen.</title>
        <authorList>
            <person name="Timme R."/>
            <person name="Allard M.W."/>
            <person name="Strain E."/>
            <person name="Evans P.S."/>
            <person name="Brown E."/>
        </authorList>
    </citation>
    <scope>NUCLEOTIDE SEQUENCE [LARGE SCALE GENOMIC DNA]</scope>
    <source>
        <strain evidence="1 2">GCSL-TSO-24</strain>
    </source>
</reference>
<dbReference type="GO" id="GO:0003677">
    <property type="term" value="F:DNA binding"/>
    <property type="evidence" value="ECO:0007669"/>
    <property type="project" value="InterPro"/>
</dbReference>
<organism evidence="1 2">
    <name type="scientific">Morganella morganii</name>
    <name type="common">Proteus morganii</name>
    <dbReference type="NCBI Taxonomy" id="582"/>
    <lineage>
        <taxon>Bacteria</taxon>
        <taxon>Pseudomonadati</taxon>
        <taxon>Pseudomonadota</taxon>
        <taxon>Gammaproteobacteria</taxon>
        <taxon>Enterobacterales</taxon>
        <taxon>Morganellaceae</taxon>
        <taxon>Morganella</taxon>
    </lineage>
</organism>
<protein>
    <submittedName>
        <fullName evidence="1">Uncharacterized protein</fullName>
    </submittedName>
</protein>
<sequence length="224" mass="26415">MSVEHAIDLSFRSQDLFVSQLREIIKKSSYWMVCSSGDVFLLSNTKTDLRKITVKPEKNYLISSFPLESVVFVEDKKFSIISPYQLFKIPVTYNNKYCSLYVYFKILRGDFYHCFLNNDLFNKTDSLGNKLDFEFHVNRLKELNPLTIFTNKEWLVLWLLMQKFSTNEIANTLQLKSNTIKKTIDRVLGVRKLALFQREIFVEVAKYLGWDLLIPVFFLKNNTV</sequence>
<dbReference type="Gene3D" id="1.10.10.10">
    <property type="entry name" value="Winged helix-like DNA-binding domain superfamily/Winged helix DNA-binding domain"/>
    <property type="match status" value="1"/>
</dbReference>
<accession>A0A0D8L4E1</accession>
<dbReference type="InterPro" id="IPR016032">
    <property type="entry name" value="Sig_transdc_resp-reg_C-effctor"/>
</dbReference>
<evidence type="ECO:0000313" key="2">
    <source>
        <dbReference type="Proteomes" id="UP000032582"/>
    </source>
</evidence>
<proteinExistence type="predicted"/>
<dbReference type="AlphaFoldDB" id="A0A0D8L4E1"/>
<dbReference type="Proteomes" id="UP000032582">
    <property type="component" value="Unassembled WGS sequence"/>
</dbReference>
<evidence type="ECO:0000313" key="1">
    <source>
        <dbReference type="EMBL" id="KJF76642.1"/>
    </source>
</evidence>